<accession>A0A9N8H1K5</accession>
<dbReference type="AlphaFoldDB" id="A0A9N8H1K5"/>
<protein>
    <submittedName>
        <fullName evidence="2">Uncharacterized protein</fullName>
    </submittedName>
</protein>
<dbReference type="OrthoDB" id="41992at2759"/>
<organism evidence="2 3">
    <name type="scientific">Seminavis robusta</name>
    <dbReference type="NCBI Taxonomy" id="568900"/>
    <lineage>
        <taxon>Eukaryota</taxon>
        <taxon>Sar</taxon>
        <taxon>Stramenopiles</taxon>
        <taxon>Ochrophyta</taxon>
        <taxon>Bacillariophyta</taxon>
        <taxon>Bacillariophyceae</taxon>
        <taxon>Bacillariophycidae</taxon>
        <taxon>Naviculales</taxon>
        <taxon>Naviculaceae</taxon>
        <taxon>Seminavis</taxon>
    </lineage>
</organism>
<proteinExistence type="predicted"/>
<reference evidence="2" key="1">
    <citation type="submission" date="2020-06" db="EMBL/GenBank/DDBJ databases">
        <authorList>
            <consortium name="Plant Systems Biology data submission"/>
        </authorList>
    </citation>
    <scope>NUCLEOTIDE SEQUENCE</scope>
    <source>
        <strain evidence="2">D6</strain>
    </source>
</reference>
<evidence type="ECO:0000313" key="2">
    <source>
        <dbReference type="EMBL" id="CAB9498668.1"/>
    </source>
</evidence>
<feature type="signal peptide" evidence="1">
    <location>
        <begin position="1"/>
        <end position="17"/>
    </location>
</feature>
<comment type="caution">
    <text evidence="2">The sequence shown here is derived from an EMBL/GenBank/DDBJ whole genome shotgun (WGS) entry which is preliminary data.</text>
</comment>
<gene>
    <name evidence="2" type="ORF">SEMRO_43_G025950.1</name>
</gene>
<name>A0A9N8H1K5_9STRA</name>
<sequence>MMYALVLTVLAFSSAGAFVVRQPNVRSSKLFLEDWVANMIDEELHRLSHHDEFEQKWMEKNRNHVLHHVPQEVLGQEDQMDRFRQVAKDKRLAKDDPQKYCADRCVATGNCDVYEDIFELGPEEVLAFCNDCVLSEEKEECDIPTAFYEFGDEEDLNAFLTP</sequence>
<keyword evidence="3" id="KW-1185">Reference proteome</keyword>
<evidence type="ECO:0000313" key="3">
    <source>
        <dbReference type="Proteomes" id="UP001153069"/>
    </source>
</evidence>
<dbReference type="EMBL" id="CAICTM010000043">
    <property type="protein sequence ID" value="CAB9498668.1"/>
    <property type="molecule type" value="Genomic_DNA"/>
</dbReference>
<evidence type="ECO:0000256" key="1">
    <source>
        <dbReference type="SAM" id="SignalP"/>
    </source>
</evidence>
<dbReference type="Proteomes" id="UP001153069">
    <property type="component" value="Unassembled WGS sequence"/>
</dbReference>
<keyword evidence="1" id="KW-0732">Signal</keyword>
<feature type="chain" id="PRO_5040350748" evidence="1">
    <location>
        <begin position="18"/>
        <end position="162"/>
    </location>
</feature>